<dbReference type="Proteomes" id="UP001255856">
    <property type="component" value="Unassembled WGS sequence"/>
</dbReference>
<dbReference type="EMBL" id="JASFZW010000004">
    <property type="protein sequence ID" value="KAK2078794.1"/>
    <property type="molecule type" value="Genomic_DNA"/>
</dbReference>
<evidence type="ECO:0000256" key="4">
    <source>
        <dbReference type="ARBA" id="ARBA00023132"/>
    </source>
</evidence>
<dbReference type="InterPro" id="IPR011993">
    <property type="entry name" value="PH-like_dom_sf"/>
</dbReference>
<organism evidence="7 8">
    <name type="scientific">Prototheca wickerhamii</name>
    <dbReference type="NCBI Taxonomy" id="3111"/>
    <lineage>
        <taxon>Eukaryota</taxon>
        <taxon>Viridiplantae</taxon>
        <taxon>Chlorophyta</taxon>
        <taxon>core chlorophytes</taxon>
        <taxon>Trebouxiophyceae</taxon>
        <taxon>Chlorellales</taxon>
        <taxon>Chlorellaceae</taxon>
        <taxon>Prototheca</taxon>
    </lineage>
</organism>
<accession>A0AAD9MHM3</accession>
<proteinExistence type="predicted"/>
<feature type="domain" description="RanBD1" evidence="6">
    <location>
        <begin position="70"/>
        <end position="205"/>
    </location>
</feature>
<dbReference type="Pfam" id="PF00638">
    <property type="entry name" value="Ran_BP1"/>
    <property type="match status" value="1"/>
</dbReference>
<feature type="compositionally biased region" description="Acidic residues" evidence="5">
    <location>
        <begin position="55"/>
        <end position="68"/>
    </location>
</feature>
<dbReference type="SMART" id="SM00160">
    <property type="entry name" value="RanBD"/>
    <property type="match status" value="1"/>
</dbReference>
<feature type="region of interest" description="Disordered" evidence="5">
    <location>
        <begin position="206"/>
        <end position="228"/>
    </location>
</feature>
<evidence type="ECO:0000256" key="5">
    <source>
        <dbReference type="SAM" id="MobiDB-lite"/>
    </source>
</evidence>
<evidence type="ECO:0000256" key="3">
    <source>
        <dbReference type="ARBA" id="ARBA00023010"/>
    </source>
</evidence>
<dbReference type="GO" id="GO:0051028">
    <property type="term" value="P:mRNA transport"/>
    <property type="evidence" value="ECO:0007669"/>
    <property type="project" value="UniProtKB-KW"/>
</dbReference>
<dbReference type="GO" id="GO:0006913">
    <property type="term" value="P:nucleocytoplasmic transport"/>
    <property type="evidence" value="ECO:0007669"/>
    <property type="project" value="InterPro"/>
</dbReference>
<feature type="region of interest" description="Disordered" evidence="5">
    <location>
        <begin position="1"/>
        <end position="70"/>
    </location>
</feature>
<gene>
    <name evidence="7" type="ORF">QBZ16_003634</name>
</gene>
<dbReference type="GO" id="GO:0015031">
    <property type="term" value="P:protein transport"/>
    <property type="evidence" value="ECO:0007669"/>
    <property type="project" value="UniProtKB-KW"/>
</dbReference>
<keyword evidence="2" id="KW-0813">Transport</keyword>
<name>A0AAD9MHM3_PROWI</name>
<keyword evidence="8" id="KW-1185">Reference proteome</keyword>
<dbReference type="PROSITE" id="PS50196">
    <property type="entry name" value="RANBD1"/>
    <property type="match status" value="1"/>
</dbReference>
<comment type="caution">
    <text evidence="7">The sequence shown here is derived from an EMBL/GenBank/DDBJ whole genome shotgun (WGS) entry which is preliminary data.</text>
</comment>
<evidence type="ECO:0000313" key="8">
    <source>
        <dbReference type="Proteomes" id="UP001255856"/>
    </source>
</evidence>
<sequence length="243" mass="26402">MADTKPETPVAEGSETAAPSPAPVFGSSSTFGAGTGFGGFTGVKAAEPAGRDQDAGDDGEEAAEEECSAEFKPVVQLDEVEVSTGEEEEEALFDAKSKLYRFDSDSNEWKERGLGQARVLRHKENQRIRFLFRQEKTLKIRANHIIMPGTKVQEHTGSEKSMVWSCVDFSNEVQSMELFCIRFASAERAQEFKAAYEKAAADNEAIIAPAGDEPEEAPEPSEADQLAAEVEKTVKVDEATETA</sequence>
<dbReference type="FunFam" id="2.30.29.30:FF:000312">
    <property type="entry name" value="Ran binding protein 1"/>
    <property type="match status" value="1"/>
</dbReference>
<dbReference type="PANTHER" id="PTHR23138:SF87">
    <property type="entry name" value="E3 SUMO-PROTEIN LIGASE RANBP2"/>
    <property type="match status" value="1"/>
</dbReference>
<dbReference type="GO" id="GO:0005737">
    <property type="term" value="C:cytoplasm"/>
    <property type="evidence" value="ECO:0007669"/>
    <property type="project" value="TreeGrafter"/>
</dbReference>
<evidence type="ECO:0000256" key="2">
    <source>
        <dbReference type="ARBA" id="ARBA00022816"/>
    </source>
</evidence>
<dbReference type="InterPro" id="IPR000156">
    <property type="entry name" value="Ran_bind_dom"/>
</dbReference>
<dbReference type="Gene3D" id="2.30.29.30">
    <property type="entry name" value="Pleckstrin-homology domain (PH domain)/Phosphotyrosine-binding domain (PTB)"/>
    <property type="match status" value="1"/>
</dbReference>
<evidence type="ECO:0000259" key="6">
    <source>
        <dbReference type="PROSITE" id="PS50196"/>
    </source>
</evidence>
<dbReference type="PANTHER" id="PTHR23138">
    <property type="entry name" value="RAN BINDING PROTEIN"/>
    <property type="match status" value="1"/>
</dbReference>
<evidence type="ECO:0000256" key="1">
    <source>
        <dbReference type="ARBA" id="ARBA00004567"/>
    </source>
</evidence>
<dbReference type="InterPro" id="IPR045255">
    <property type="entry name" value="RanBP1-like"/>
</dbReference>
<feature type="compositionally biased region" description="Acidic residues" evidence="5">
    <location>
        <begin position="212"/>
        <end position="222"/>
    </location>
</feature>
<reference evidence="7" key="1">
    <citation type="submission" date="2021-01" db="EMBL/GenBank/DDBJ databases">
        <authorList>
            <person name="Eckstrom K.M.E."/>
        </authorList>
    </citation>
    <scope>NUCLEOTIDE SEQUENCE</scope>
    <source>
        <strain evidence="7">UVCC 0001</strain>
    </source>
</reference>
<keyword evidence="4" id="KW-0653">Protein transport</keyword>
<dbReference type="AlphaFoldDB" id="A0AAD9MHM3"/>
<dbReference type="GO" id="GO:0005096">
    <property type="term" value="F:GTPase activator activity"/>
    <property type="evidence" value="ECO:0007669"/>
    <property type="project" value="TreeGrafter"/>
</dbReference>
<dbReference type="InterPro" id="IPR045256">
    <property type="entry name" value="RanBP1_RanBD"/>
</dbReference>
<comment type="subcellular location">
    <subcellularLocation>
        <location evidence="1">Nucleus</location>
        <location evidence="1">Nuclear pore complex</location>
    </subcellularLocation>
</comment>
<keyword evidence="3" id="KW-0811">Translocation</keyword>
<evidence type="ECO:0000313" key="7">
    <source>
        <dbReference type="EMBL" id="KAK2078794.1"/>
    </source>
</evidence>
<keyword evidence="4" id="KW-0906">Nuclear pore complex</keyword>
<dbReference type="SUPFAM" id="SSF50729">
    <property type="entry name" value="PH domain-like"/>
    <property type="match status" value="1"/>
</dbReference>
<keyword evidence="4" id="KW-0539">Nucleus</keyword>
<dbReference type="GO" id="GO:0005643">
    <property type="term" value="C:nuclear pore"/>
    <property type="evidence" value="ECO:0007669"/>
    <property type="project" value="UniProtKB-SubCell"/>
</dbReference>
<dbReference type="CDD" id="cd13179">
    <property type="entry name" value="RanBD_RanBP1"/>
    <property type="match status" value="1"/>
</dbReference>
<keyword evidence="2" id="KW-0509">mRNA transport</keyword>
<protein>
    <recommendedName>
        <fullName evidence="6">RanBD1 domain-containing protein</fullName>
    </recommendedName>
</protein>